<dbReference type="PANTHER" id="PTHR13061">
    <property type="entry name" value="DYNACTIN SUBUNIT P25"/>
    <property type="match status" value="1"/>
</dbReference>
<dbReference type="PANTHER" id="PTHR13061:SF29">
    <property type="entry name" value="GAMMA CARBONIC ANHYDRASE-LIKE 1, MITOCHONDRIAL-RELATED"/>
    <property type="match status" value="1"/>
</dbReference>
<protein>
    <submittedName>
        <fullName evidence="1">Carbonic anhydrase or acetyltransferase, isoleucine patch superfamily</fullName>
    </submittedName>
</protein>
<dbReference type="Proteomes" id="UP000184114">
    <property type="component" value="Unassembled WGS sequence"/>
</dbReference>
<dbReference type="EMBL" id="FQTY01000008">
    <property type="protein sequence ID" value="SHE84673.1"/>
    <property type="molecule type" value="Genomic_DNA"/>
</dbReference>
<reference evidence="2" key="1">
    <citation type="submission" date="2016-11" db="EMBL/GenBank/DDBJ databases">
        <authorList>
            <person name="Varghese N."/>
            <person name="Submissions S."/>
        </authorList>
    </citation>
    <scope>NUCLEOTIDE SEQUENCE [LARGE SCALE GENOMIC DNA]</scope>
    <source>
        <strain evidence="2">DSM 18095</strain>
    </source>
</reference>
<keyword evidence="2" id="KW-1185">Reference proteome</keyword>
<dbReference type="SUPFAM" id="SSF51161">
    <property type="entry name" value="Trimeric LpxA-like enzymes"/>
    <property type="match status" value="1"/>
</dbReference>
<keyword evidence="1" id="KW-0808">Transferase</keyword>
<dbReference type="STRING" id="1123404.SAMN02745784_01988"/>
<accession>A0A1M4WUF2</accession>
<dbReference type="Pfam" id="PF00132">
    <property type="entry name" value="Hexapep"/>
    <property type="match status" value="2"/>
</dbReference>
<evidence type="ECO:0000313" key="1">
    <source>
        <dbReference type="EMBL" id="SHE84673.1"/>
    </source>
</evidence>
<dbReference type="RefSeq" id="WP_072975955.1">
    <property type="nucleotide sequence ID" value="NZ_FQTY01000008.1"/>
</dbReference>
<organism evidence="1 2">
    <name type="scientific">Tissierella praeacuta DSM 18095</name>
    <dbReference type="NCBI Taxonomy" id="1123404"/>
    <lineage>
        <taxon>Bacteria</taxon>
        <taxon>Bacillati</taxon>
        <taxon>Bacillota</taxon>
        <taxon>Tissierellia</taxon>
        <taxon>Tissierellales</taxon>
        <taxon>Tissierellaceae</taxon>
        <taxon>Tissierella</taxon>
    </lineage>
</organism>
<dbReference type="GeneID" id="90994490"/>
<dbReference type="InterPro" id="IPR001451">
    <property type="entry name" value="Hexapep"/>
</dbReference>
<gene>
    <name evidence="1" type="ORF">SAMN02745784_01988</name>
</gene>
<name>A0A1M4WUF2_9FIRM</name>
<dbReference type="GO" id="GO:0016740">
    <property type="term" value="F:transferase activity"/>
    <property type="evidence" value="ECO:0007669"/>
    <property type="project" value="UniProtKB-KW"/>
</dbReference>
<sequence>MIRDLKKKKTKISDKAFIAETADVLGDVTIGEGSSIWYGAVVRGDMSYITIGEYTNIQDNATIHVDTNSPCKIGDYTTIGHNAVVHGCEVGNNCLIGMGSIILNGAVIGDNCIIAAGALVTGDTVIPPNSMVMGSPGKVKREVSKEEIETIRYNATRYEELWKNEHI</sequence>
<evidence type="ECO:0000313" key="2">
    <source>
        <dbReference type="Proteomes" id="UP000184114"/>
    </source>
</evidence>
<dbReference type="Gene3D" id="2.160.10.10">
    <property type="entry name" value="Hexapeptide repeat proteins"/>
    <property type="match status" value="1"/>
</dbReference>
<dbReference type="InterPro" id="IPR047324">
    <property type="entry name" value="LbH_gamma_CA-like"/>
</dbReference>
<dbReference type="CDD" id="cd04645">
    <property type="entry name" value="LbH_gamma_CA_like"/>
    <property type="match status" value="1"/>
</dbReference>
<dbReference type="InterPro" id="IPR011004">
    <property type="entry name" value="Trimer_LpxA-like_sf"/>
</dbReference>
<proteinExistence type="predicted"/>
<dbReference type="InterPro" id="IPR050484">
    <property type="entry name" value="Transf_Hexapept/Carb_Anhydrase"/>
</dbReference>
<dbReference type="AlphaFoldDB" id="A0A1M4WUF2"/>